<sequence length="108" mass="12139">MNPQWVDDDPPDFPRTALHRIVAPRLASPRLQVPPRSPVPNTSCHSEDPSRGENTASNRLQPRPIIHLLTNHPLPNIWSLPPRPSNHIQITSMRTPAQDGMPLSLCLR</sequence>
<evidence type="ECO:0000313" key="3">
    <source>
        <dbReference type="Proteomes" id="UP000886523"/>
    </source>
</evidence>
<name>A0A9P6ACY0_9AGAM</name>
<comment type="caution">
    <text evidence="2">The sequence shown here is derived from an EMBL/GenBank/DDBJ whole genome shotgun (WGS) entry which is preliminary data.</text>
</comment>
<organism evidence="2 3">
    <name type="scientific">Hydnum rufescens UP504</name>
    <dbReference type="NCBI Taxonomy" id="1448309"/>
    <lineage>
        <taxon>Eukaryota</taxon>
        <taxon>Fungi</taxon>
        <taxon>Dikarya</taxon>
        <taxon>Basidiomycota</taxon>
        <taxon>Agaricomycotina</taxon>
        <taxon>Agaricomycetes</taxon>
        <taxon>Cantharellales</taxon>
        <taxon>Hydnaceae</taxon>
        <taxon>Hydnum</taxon>
    </lineage>
</organism>
<feature type="region of interest" description="Disordered" evidence="1">
    <location>
        <begin position="24"/>
        <end position="62"/>
    </location>
</feature>
<keyword evidence="3" id="KW-1185">Reference proteome</keyword>
<gene>
    <name evidence="2" type="ORF">BS47DRAFT_1356110</name>
</gene>
<accession>A0A9P6ACY0</accession>
<reference evidence="2" key="1">
    <citation type="journal article" date="2020" name="Nat. Commun.">
        <title>Large-scale genome sequencing of mycorrhizal fungi provides insights into the early evolution of symbiotic traits.</title>
        <authorList>
            <person name="Miyauchi S."/>
            <person name="Kiss E."/>
            <person name="Kuo A."/>
            <person name="Drula E."/>
            <person name="Kohler A."/>
            <person name="Sanchez-Garcia M."/>
            <person name="Morin E."/>
            <person name="Andreopoulos B."/>
            <person name="Barry K.W."/>
            <person name="Bonito G."/>
            <person name="Buee M."/>
            <person name="Carver A."/>
            <person name="Chen C."/>
            <person name="Cichocki N."/>
            <person name="Clum A."/>
            <person name="Culley D."/>
            <person name="Crous P.W."/>
            <person name="Fauchery L."/>
            <person name="Girlanda M."/>
            <person name="Hayes R.D."/>
            <person name="Keri Z."/>
            <person name="LaButti K."/>
            <person name="Lipzen A."/>
            <person name="Lombard V."/>
            <person name="Magnuson J."/>
            <person name="Maillard F."/>
            <person name="Murat C."/>
            <person name="Nolan M."/>
            <person name="Ohm R.A."/>
            <person name="Pangilinan J."/>
            <person name="Pereira M.F."/>
            <person name="Perotto S."/>
            <person name="Peter M."/>
            <person name="Pfister S."/>
            <person name="Riley R."/>
            <person name="Sitrit Y."/>
            <person name="Stielow J.B."/>
            <person name="Szollosi G."/>
            <person name="Zifcakova L."/>
            <person name="Stursova M."/>
            <person name="Spatafora J.W."/>
            <person name="Tedersoo L."/>
            <person name="Vaario L.M."/>
            <person name="Yamada A."/>
            <person name="Yan M."/>
            <person name="Wang P."/>
            <person name="Xu J."/>
            <person name="Bruns T."/>
            <person name="Baldrian P."/>
            <person name="Vilgalys R."/>
            <person name="Dunand C."/>
            <person name="Henrissat B."/>
            <person name="Grigoriev I.V."/>
            <person name="Hibbett D."/>
            <person name="Nagy L.G."/>
            <person name="Martin F.M."/>
        </authorList>
    </citation>
    <scope>NUCLEOTIDE SEQUENCE</scope>
    <source>
        <strain evidence="2">UP504</strain>
    </source>
</reference>
<evidence type="ECO:0000313" key="2">
    <source>
        <dbReference type="EMBL" id="KAF9503592.1"/>
    </source>
</evidence>
<dbReference type="EMBL" id="MU129332">
    <property type="protein sequence ID" value="KAF9503592.1"/>
    <property type="molecule type" value="Genomic_DNA"/>
</dbReference>
<dbReference type="Proteomes" id="UP000886523">
    <property type="component" value="Unassembled WGS sequence"/>
</dbReference>
<proteinExistence type="predicted"/>
<dbReference type="AlphaFoldDB" id="A0A9P6ACY0"/>
<evidence type="ECO:0000256" key="1">
    <source>
        <dbReference type="SAM" id="MobiDB-lite"/>
    </source>
</evidence>
<protein>
    <submittedName>
        <fullName evidence="2">Uncharacterized protein</fullName>
    </submittedName>
</protein>